<dbReference type="Proteomes" id="UP001515480">
    <property type="component" value="Unassembled WGS sequence"/>
</dbReference>
<feature type="region of interest" description="Disordered" evidence="1">
    <location>
        <begin position="1"/>
        <end position="26"/>
    </location>
</feature>
<name>A0AB34JLX1_PRYPA</name>
<protein>
    <submittedName>
        <fullName evidence="2">Uncharacterized protein</fullName>
    </submittedName>
</protein>
<proteinExistence type="predicted"/>
<organism evidence="2 3">
    <name type="scientific">Prymnesium parvum</name>
    <name type="common">Toxic golden alga</name>
    <dbReference type="NCBI Taxonomy" id="97485"/>
    <lineage>
        <taxon>Eukaryota</taxon>
        <taxon>Haptista</taxon>
        <taxon>Haptophyta</taxon>
        <taxon>Prymnesiophyceae</taxon>
        <taxon>Prymnesiales</taxon>
        <taxon>Prymnesiaceae</taxon>
        <taxon>Prymnesium</taxon>
    </lineage>
</organism>
<dbReference type="AlphaFoldDB" id="A0AB34JLX1"/>
<reference evidence="2 3" key="1">
    <citation type="journal article" date="2024" name="Science">
        <title>Giant polyketide synthase enzymes in the biosynthesis of giant marine polyether toxins.</title>
        <authorList>
            <person name="Fallon T.R."/>
            <person name="Shende V.V."/>
            <person name="Wierzbicki I.H."/>
            <person name="Pendleton A.L."/>
            <person name="Watervoot N.F."/>
            <person name="Auber R.P."/>
            <person name="Gonzalez D.J."/>
            <person name="Wisecaver J.H."/>
            <person name="Moore B.S."/>
        </authorList>
    </citation>
    <scope>NUCLEOTIDE SEQUENCE [LARGE SCALE GENOMIC DNA]</scope>
    <source>
        <strain evidence="2 3">12B1</strain>
    </source>
</reference>
<dbReference type="EMBL" id="JBGBPQ010000006">
    <property type="protein sequence ID" value="KAL1523065.1"/>
    <property type="molecule type" value="Genomic_DNA"/>
</dbReference>
<feature type="compositionally biased region" description="Basic and acidic residues" evidence="1">
    <location>
        <begin position="13"/>
        <end position="22"/>
    </location>
</feature>
<gene>
    <name evidence="2" type="ORF">AB1Y20_018025</name>
</gene>
<accession>A0AB34JLX1</accession>
<comment type="caution">
    <text evidence="2">The sequence shown here is derived from an EMBL/GenBank/DDBJ whole genome shotgun (WGS) entry which is preliminary data.</text>
</comment>
<keyword evidence="3" id="KW-1185">Reference proteome</keyword>
<sequence length="138" mass="15453">MGGSLPVVTAPLPRDHELEGGRVTDGPALDTRVRAAVEAARQIPVGFASYRNLRHASEGELWRETLPRLRELARGLQPSAAPGLLEHVQTLVQIYGAREFARQQEEDRQRIPERCRLLFVRRGRGHGGPSQTMDRSRD</sequence>
<evidence type="ECO:0000256" key="1">
    <source>
        <dbReference type="SAM" id="MobiDB-lite"/>
    </source>
</evidence>
<evidence type="ECO:0000313" key="3">
    <source>
        <dbReference type="Proteomes" id="UP001515480"/>
    </source>
</evidence>
<evidence type="ECO:0000313" key="2">
    <source>
        <dbReference type="EMBL" id="KAL1523065.1"/>
    </source>
</evidence>